<organism evidence="2 3">
    <name type="scientific">Meganyctiphanes norvegica</name>
    <name type="common">Northern krill</name>
    <name type="synonym">Thysanopoda norvegica</name>
    <dbReference type="NCBI Taxonomy" id="48144"/>
    <lineage>
        <taxon>Eukaryota</taxon>
        <taxon>Metazoa</taxon>
        <taxon>Ecdysozoa</taxon>
        <taxon>Arthropoda</taxon>
        <taxon>Crustacea</taxon>
        <taxon>Multicrustacea</taxon>
        <taxon>Malacostraca</taxon>
        <taxon>Eumalacostraca</taxon>
        <taxon>Eucarida</taxon>
        <taxon>Euphausiacea</taxon>
        <taxon>Euphausiidae</taxon>
        <taxon>Meganyctiphanes</taxon>
    </lineage>
</organism>
<comment type="caution">
    <text evidence="2">The sequence shown here is derived from an EMBL/GenBank/DDBJ whole genome shotgun (WGS) entry which is preliminary data.</text>
</comment>
<accession>A0AAV2RW80</accession>
<proteinExistence type="predicted"/>
<dbReference type="AlphaFoldDB" id="A0AAV2RW80"/>
<feature type="non-terminal residue" evidence="2">
    <location>
        <position position="106"/>
    </location>
</feature>
<feature type="compositionally biased region" description="Basic and acidic residues" evidence="1">
    <location>
        <begin position="1"/>
        <end position="15"/>
    </location>
</feature>
<reference evidence="2 3" key="1">
    <citation type="submission" date="2024-05" db="EMBL/GenBank/DDBJ databases">
        <authorList>
            <person name="Wallberg A."/>
        </authorList>
    </citation>
    <scope>NUCLEOTIDE SEQUENCE [LARGE SCALE GENOMIC DNA]</scope>
</reference>
<name>A0AAV2RW80_MEGNR</name>
<evidence type="ECO:0000313" key="3">
    <source>
        <dbReference type="Proteomes" id="UP001497623"/>
    </source>
</evidence>
<gene>
    <name evidence="2" type="ORF">MNOR_LOCUS29362</name>
</gene>
<feature type="region of interest" description="Disordered" evidence="1">
    <location>
        <begin position="1"/>
        <end position="43"/>
    </location>
</feature>
<sequence length="106" mass="12716">DIHTEEEVDYSRILEDPSTEDGVDIHVKDNITENDKEKERHPRKKNVLVSKKKCYENFSREELDEIHTTYWSKEKKHTQTMGPRSCEKCQPKRRYTESTDATRKNF</sequence>
<feature type="non-terminal residue" evidence="2">
    <location>
        <position position="1"/>
    </location>
</feature>
<evidence type="ECO:0000313" key="2">
    <source>
        <dbReference type="EMBL" id="CAL4143993.1"/>
    </source>
</evidence>
<dbReference type="EMBL" id="CAXKWB010033907">
    <property type="protein sequence ID" value="CAL4143993.1"/>
    <property type="molecule type" value="Genomic_DNA"/>
</dbReference>
<feature type="region of interest" description="Disordered" evidence="1">
    <location>
        <begin position="75"/>
        <end position="106"/>
    </location>
</feature>
<dbReference type="Proteomes" id="UP001497623">
    <property type="component" value="Unassembled WGS sequence"/>
</dbReference>
<keyword evidence="3" id="KW-1185">Reference proteome</keyword>
<feature type="compositionally biased region" description="Basic and acidic residues" evidence="1">
    <location>
        <begin position="85"/>
        <end position="106"/>
    </location>
</feature>
<feature type="compositionally biased region" description="Basic and acidic residues" evidence="1">
    <location>
        <begin position="23"/>
        <end position="40"/>
    </location>
</feature>
<evidence type="ECO:0000256" key="1">
    <source>
        <dbReference type="SAM" id="MobiDB-lite"/>
    </source>
</evidence>
<protein>
    <submittedName>
        <fullName evidence="2">Uncharacterized protein</fullName>
    </submittedName>
</protein>